<dbReference type="Proteomes" id="UP000219036">
    <property type="component" value="Unassembled WGS sequence"/>
</dbReference>
<dbReference type="HAMAP" id="MF_00436">
    <property type="entry name" value="Hfq"/>
    <property type="match status" value="1"/>
</dbReference>
<organism evidence="5 6">
    <name type="scientific">Persephonella hydrogeniphila</name>
    <dbReference type="NCBI Taxonomy" id="198703"/>
    <lineage>
        <taxon>Bacteria</taxon>
        <taxon>Pseudomonadati</taxon>
        <taxon>Aquificota</taxon>
        <taxon>Aquificia</taxon>
        <taxon>Aquificales</taxon>
        <taxon>Hydrogenothermaceae</taxon>
        <taxon>Persephonella</taxon>
    </lineage>
</organism>
<dbReference type="PANTHER" id="PTHR34772">
    <property type="entry name" value="RNA-BINDING PROTEIN HFQ"/>
    <property type="match status" value="1"/>
</dbReference>
<proteinExistence type="inferred from homology"/>
<dbReference type="SUPFAM" id="SSF50182">
    <property type="entry name" value="Sm-like ribonucleoproteins"/>
    <property type="match status" value="1"/>
</dbReference>
<dbReference type="Pfam" id="PF17209">
    <property type="entry name" value="Hfq"/>
    <property type="match status" value="1"/>
</dbReference>
<comment type="function">
    <text evidence="3">RNA chaperone that binds small regulatory RNA (sRNAs) and mRNAs to facilitate mRNA translational regulation in response to envelope stress, environmental stress and changes in metabolite concentrations. Also binds with high specificity to tRNAs.</text>
</comment>
<dbReference type="InterPro" id="IPR047575">
    <property type="entry name" value="Sm"/>
</dbReference>
<evidence type="ECO:0000256" key="1">
    <source>
        <dbReference type="ARBA" id="ARBA00022884"/>
    </source>
</evidence>
<comment type="subunit">
    <text evidence="3">Homohexamer.</text>
</comment>
<keyword evidence="1 3" id="KW-0694">RNA-binding</keyword>
<dbReference type="RefSeq" id="WP_097000959.1">
    <property type="nucleotide sequence ID" value="NZ_OBEI01000010.1"/>
</dbReference>
<dbReference type="PANTHER" id="PTHR34772:SF1">
    <property type="entry name" value="RNA-BINDING PROTEIN HFQ"/>
    <property type="match status" value="1"/>
</dbReference>
<dbReference type="EMBL" id="OBEI01000010">
    <property type="protein sequence ID" value="SNZ10286.1"/>
    <property type="molecule type" value="Genomic_DNA"/>
</dbReference>
<dbReference type="OrthoDB" id="9799751at2"/>
<dbReference type="GO" id="GO:0003723">
    <property type="term" value="F:RNA binding"/>
    <property type="evidence" value="ECO:0007669"/>
    <property type="project" value="UniProtKB-UniRule"/>
</dbReference>
<keyword evidence="6" id="KW-1185">Reference proteome</keyword>
<evidence type="ECO:0000313" key="6">
    <source>
        <dbReference type="Proteomes" id="UP000219036"/>
    </source>
</evidence>
<dbReference type="GO" id="GO:0045974">
    <property type="term" value="P:regulation of translation, ncRNA-mediated"/>
    <property type="evidence" value="ECO:0007669"/>
    <property type="project" value="TreeGrafter"/>
</dbReference>
<reference evidence="6" key="1">
    <citation type="submission" date="2017-09" db="EMBL/GenBank/DDBJ databases">
        <authorList>
            <person name="Varghese N."/>
            <person name="Submissions S."/>
        </authorList>
    </citation>
    <scope>NUCLEOTIDE SEQUENCE [LARGE SCALE GENOMIC DNA]</scope>
    <source>
        <strain evidence="6">DSM 15103</strain>
    </source>
</reference>
<comment type="similarity">
    <text evidence="3">Belongs to the Hfq family.</text>
</comment>
<dbReference type="GO" id="GO:0005829">
    <property type="term" value="C:cytosol"/>
    <property type="evidence" value="ECO:0007669"/>
    <property type="project" value="TreeGrafter"/>
</dbReference>
<dbReference type="GO" id="GO:0006355">
    <property type="term" value="P:regulation of DNA-templated transcription"/>
    <property type="evidence" value="ECO:0007669"/>
    <property type="project" value="InterPro"/>
</dbReference>
<evidence type="ECO:0000256" key="2">
    <source>
        <dbReference type="ARBA" id="ARBA00023016"/>
    </source>
</evidence>
<dbReference type="NCBIfam" id="NF001602">
    <property type="entry name" value="PRK00395.1"/>
    <property type="match status" value="1"/>
</dbReference>
<sequence>MGKKKGRLQEQFLNAIRKEKVRVNIYLVNGVKLEGKIRYFDPFTILLKEGPREVLVYKHAITTVIPKKEIEFEYEQPED</sequence>
<dbReference type="GO" id="GO:0043487">
    <property type="term" value="P:regulation of RNA stability"/>
    <property type="evidence" value="ECO:0007669"/>
    <property type="project" value="TreeGrafter"/>
</dbReference>
<gene>
    <name evidence="3" type="primary">hfq</name>
    <name evidence="5" type="ORF">SAMN06265182_1803</name>
</gene>
<feature type="domain" description="Sm" evidence="4">
    <location>
        <begin position="10"/>
        <end position="70"/>
    </location>
</feature>
<dbReference type="Gene3D" id="2.30.30.100">
    <property type="match status" value="1"/>
</dbReference>
<evidence type="ECO:0000256" key="3">
    <source>
        <dbReference type="HAMAP-Rule" id="MF_00436"/>
    </source>
</evidence>
<evidence type="ECO:0000313" key="5">
    <source>
        <dbReference type="EMBL" id="SNZ10286.1"/>
    </source>
</evidence>
<dbReference type="NCBIfam" id="TIGR02383">
    <property type="entry name" value="Hfq"/>
    <property type="match status" value="1"/>
</dbReference>
<dbReference type="PROSITE" id="PS52002">
    <property type="entry name" value="SM"/>
    <property type="match status" value="1"/>
</dbReference>
<accession>A0A285NQZ8</accession>
<dbReference type="CDD" id="cd01716">
    <property type="entry name" value="Hfq"/>
    <property type="match status" value="1"/>
</dbReference>
<dbReference type="InterPro" id="IPR010920">
    <property type="entry name" value="LSM_dom_sf"/>
</dbReference>
<name>A0A285NQZ8_9AQUI</name>
<dbReference type="AlphaFoldDB" id="A0A285NQZ8"/>
<dbReference type="InterPro" id="IPR005001">
    <property type="entry name" value="Hfq"/>
</dbReference>
<keyword evidence="2 3" id="KW-0346">Stress response</keyword>
<protein>
    <recommendedName>
        <fullName evidence="3">RNA-binding protein Hfq</fullName>
    </recommendedName>
</protein>
<evidence type="ECO:0000259" key="4">
    <source>
        <dbReference type="PROSITE" id="PS52002"/>
    </source>
</evidence>